<evidence type="ECO:0000256" key="7">
    <source>
        <dbReference type="ARBA" id="ARBA00023015"/>
    </source>
</evidence>
<dbReference type="Pfam" id="PF13545">
    <property type="entry name" value="HTH_Crp_2"/>
    <property type="match status" value="1"/>
</dbReference>
<evidence type="ECO:0000313" key="15">
    <source>
        <dbReference type="EMBL" id="RAO78018.1"/>
    </source>
</evidence>
<keyword evidence="4" id="KW-0678">Repressor</keyword>
<dbReference type="InterPro" id="IPR036390">
    <property type="entry name" value="WH_DNA-bd_sf"/>
</dbReference>
<comment type="subcellular location">
    <subcellularLocation>
        <location evidence="1">Cytoplasm</location>
    </subcellularLocation>
</comment>
<evidence type="ECO:0000256" key="6">
    <source>
        <dbReference type="ARBA" id="ARBA00022636"/>
    </source>
</evidence>
<feature type="region of interest" description="Disordered" evidence="13">
    <location>
        <begin position="1"/>
        <end position="54"/>
    </location>
</feature>
<evidence type="ECO:0000256" key="13">
    <source>
        <dbReference type="SAM" id="MobiDB-lite"/>
    </source>
</evidence>
<evidence type="ECO:0000256" key="5">
    <source>
        <dbReference type="ARBA" id="ARBA00022533"/>
    </source>
</evidence>
<gene>
    <name evidence="15" type="ORF">CA260_09370</name>
</gene>
<dbReference type="Gene3D" id="2.60.120.10">
    <property type="entry name" value="Jelly Rolls"/>
    <property type="match status" value="1"/>
</dbReference>
<reference evidence="15 16" key="1">
    <citation type="journal article" date="2018" name="Genet. Mol. Biol.">
        <title>The genome sequence of Dyella jiangningensis FCAV SCS01 from a lignocellulose-decomposing microbial consortium metagenome reveals potential for biotechnological applications.</title>
        <authorList>
            <person name="Desiderato J.G."/>
            <person name="Alvarenga D.O."/>
            <person name="Constancio M.T.L."/>
            <person name="Alves L.M.C."/>
            <person name="Varani A.M."/>
        </authorList>
    </citation>
    <scope>NUCLEOTIDE SEQUENCE [LARGE SCALE GENOMIC DNA]</scope>
    <source>
        <strain evidence="15 16">FCAV SCS01</strain>
    </source>
</reference>
<dbReference type="PROSITE" id="PS51063">
    <property type="entry name" value="HTH_CRP_2"/>
    <property type="match status" value="1"/>
</dbReference>
<keyword evidence="16" id="KW-1185">Reference proteome</keyword>
<evidence type="ECO:0000256" key="1">
    <source>
        <dbReference type="ARBA" id="ARBA00004496"/>
    </source>
</evidence>
<keyword evidence="11" id="KW-0804">Transcription</keyword>
<dbReference type="EMBL" id="NFZS01000001">
    <property type="protein sequence ID" value="RAO78018.1"/>
    <property type="molecule type" value="Genomic_DNA"/>
</dbReference>
<dbReference type="AlphaFoldDB" id="A0A328P6V8"/>
<evidence type="ECO:0000259" key="14">
    <source>
        <dbReference type="PROSITE" id="PS51063"/>
    </source>
</evidence>
<dbReference type="PANTHER" id="PTHR24567">
    <property type="entry name" value="CRP FAMILY TRANSCRIPTIONAL REGULATORY PROTEIN"/>
    <property type="match status" value="1"/>
</dbReference>
<evidence type="ECO:0000256" key="11">
    <source>
        <dbReference type="ARBA" id="ARBA00023163"/>
    </source>
</evidence>
<dbReference type="GO" id="GO:0005829">
    <property type="term" value="C:cytosol"/>
    <property type="evidence" value="ECO:0007669"/>
    <property type="project" value="TreeGrafter"/>
</dbReference>
<dbReference type="InterPro" id="IPR036388">
    <property type="entry name" value="WH-like_DNA-bd_sf"/>
</dbReference>
<dbReference type="InterPro" id="IPR014710">
    <property type="entry name" value="RmlC-like_jellyroll"/>
</dbReference>
<dbReference type="SMART" id="SM00419">
    <property type="entry name" value="HTH_CRP"/>
    <property type="match status" value="1"/>
</dbReference>
<dbReference type="InterPro" id="IPR018490">
    <property type="entry name" value="cNMP-bd_dom_sf"/>
</dbReference>
<dbReference type="InterPro" id="IPR012318">
    <property type="entry name" value="HTH_CRP"/>
</dbReference>
<dbReference type="InterPro" id="IPR000595">
    <property type="entry name" value="cNMP-bd_dom"/>
</dbReference>
<dbReference type="GO" id="GO:0003677">
    <property type="term" value="F:DNA binding"/>
    <property type="evidence" value="ECO:0007669"/>
    <property type="project" value="UniProtKB-KW"/>
</dbReference>
<keyword evidence="8" id="KW-0843">Virulence</keyword>
<dbReference type="GO" id="GO:0003824">
    <property type="term" value="F:catalytic activity"/>
    <property type="evidence" value="ECO:0007669"/>
    <property type="project" value="UniProtKB-KW"/>
</dbReference>
<dbReference type="PANTHER" id="PTHR24567:SF75">
    <property type="entry name" value="FUMARATE AND NITRATE REDUCTION REGULATORY PROTEIN"/>
    <property type="match status" value="1"/>
</dbReference>
<name>A0A328P6V8_9GAMM</name>
<evidence type="ECO:0000256" key="8">
    <source>
        <dbReference type="ARBA" id="ARBA00023026"/>
    </source>
</evidence>
<feature type="domain" description="HTH crp-type" evidence="14">
    <location>
        <begin position="215"/>
        <end position="288"/>
    </location>
</feature>
<dbReference type="SMART" id="SM00100">
    <property type="entry name" value="cNMP"/>
    <property type="match status" value="1"/>
</dbReference>
<evidence type="ECO:0000256" key="12">
    <source>
        <dbReference type="ARBA" id="ARBA00031697"/>
    </source>
</evidence>
<sequence>MRQLQKDNRMPGAALASRKPGSAMRHKRAQLPFPPRLRGSWPRIPSKDSGGQRTMLQTYPRQDGANRMTPSPSCAGCGHASVCQASGFDRAELSGLRHIAERIGPLRTGEYLYRPMSPFRALYAVQSGMAKTVAVDVAGREQVLAFHLPGEMIGLDAIDREMHDNAVVALGKTQFCRFPYSAVRQVAMEQPEVPWHLMNAASHRISRLQLSGGNYLAEERFAAFLVDLRDRRAMLGLSADYLPLPMSRADIGNHLRLTTETVSRLLGRFRQRNLIALDRHGLHVVNLPALRELGQSLLMS</sequence>
<dbReference type="PRINTS" id="PR00034">
    <property type="entry name" value="HTHCRP"/>
</dbReference>
<keyword evidence="7" id="KW-0805">Transcription regulation</keyword>
<dbReference type="Proteomes" id="UP000248926">
    <property type="component" value="Unassembled WGS sequence"/>
</dbReference>
<evidence type="ECO:0000256" key="3">
    <source>
        <dbReference type="ARBA" id="ARBA00020769"/>
    </source>
</evidence>
<evidence type="ECO:0000256" key="4">
    <source>
        <dbReference type="ARBA" id="ARBA00022491"/>
    </source>
</evidence>
<evidence type="ECO:0000313" key="16">
    <source>
        <dbReference type="Proteomes" id="UP000248926"/>
    </source>
</evidence>
<keyword evidence="10" id="KW-0010">Activator</keyword>
<dbReference type="GO" id="GO:0003700">
    <property type="term" value="F:DNA-binding transcription factor activity"/>
    <property type="evidence" value="ECO:0007669"/>
    <property type="project" value="TreeGrafter"/>
</dbReference>
<dbReference type="SUPFAM" id="SSF46785">
    <property type="entry name" value="Winged helix' DNA-binding domain"/>
    <property type="match status" value="1"/>
</dbReference>
<keyword evidence="6" id="KW-0973">c-di-GMP</keyword>
<comment type="subunit">
    <text evidence="2">Homodimer.</text>
</comment>
<dbReference type="SUPFAM" id="SSF51206">
    <property type="entry name" value="cAMP-binding domain-like"/>
    <property type="match status" value="1"/>
</dbReference>
<dbReference type="Gene3D" id="1.10.10.10">
    <property type="entry name" value="Winged helix-like DNA-binding domain superfamily/Winged helix DNA-binding domain"/>
    <property type="match status" value="1"/>
</dbReference>
<evidence type="ECO:0000256" key="2">
    <source>
        <dbReference type="ARBA" id="ARBA00011738"/>
    </source>
</evidence>
<comment type="caution">
    <text evidence="15">The sequence shown here is derived from an EMBL/GenBank/DDBJ whole genome shotgun (WGS) entry which is preliminary data.</text>
</comment>
<keyword evidence="5" id="KW-0021">Allosteric enzyme</keyword>
<evidence type="ECO:0000256" key="9">
    <source>
        <dbReference type="ARBA" id="ARBA00023125"/>
    </source>
</evidence>
<dbReference type="CDD" id="cd00038">
    <property type="entry name" value="CAP_ED"/>
    <property type="match status" value="1"/>
</dbReference>
<dbReference type="InterPro" id="IPR050397">
    <property type="entry name" value="Env_Response_Regulators"/>
</dbReference>
<accession>A0A328P6V8</accession>
<dbReference type="Pfam" id="PF00027">
    <property type="entry name" value="cNMP_binding"/>
    <property type="match status" value="1"/>
</dbReference>
<keyword evidence="9" id="KW-0238">DNA-binding</keyword>
<evidence type="ECO:0000256" key="10">
    <source>
        <dbReference type="ARBA" id="ARBA00023159"/>
    </source>
</evidence>
<protein>
    <recommendedName>
        <fullName evidence="3">CRP-like protein Clp</fullName>
    </recommendedName>
    <alternativeName>
        <fullName evidence="12">Catabolite activation-like protein</fullName>
    </alternativeName>
</protein>
<organism evidence="15 16">
    <name type="scientific">Dyella jiangningensis</name>
    <dbReference type="NCBI Taxonomy" id="1379159"/>
    <lineage>
        <taxon>Bacteria</taxon>
        <taxon>Pseudomonadati</taxon>
        <taxon>Pseudomonadota</taxon>
        <taxon>Gammaproteobacteria</taxon>
        <taxon>Lysobacterales</taxon>
        <taxon>Rhodanobacteraceae</taxon>
        <taxon>Dyella</taxon>
    </lineage>
</organism>
<proteinExistence type="predicted"/>
<dbReference type="CDD" id="cd00092">
    <property type="entry name" value="HTH_CRP"/>
    <property type="match status" value="1"/>
</dbReference>